<comment type="catalytic activity">
    <reaction evidence="1">
        <text>a beta-lactam + H2O = a substituted beta-amino acid</text>
        <dbReference type="Rhea" id="RHEA:20401"/>
        <dbReference type="ChEBI" id="CHEBI:15377"/>
        <dbReference type="ChEBI" id="CHEBI:35627"/>
        <dbReference type="ChEBI" id="CHEBI:140347"/>
        <dbReference type="EC" id="3.5.2.6"/>
    </reaction>
</comment>
<evidence type="ECO:0000256" key="3">
    <source>
        <dbReference type="ARBA" id="ARBA00012865"/>
    </source>
</evidence>
<evidence type="ECO:0000256" key="1">
    <source>
        <dbReference type="ARBA" id="ARBA00001526"/>
    </source>
</evidence>
<comment type="similarity">
    <text evidence="2">Belongs to the class-A beta-lactamase family.</text>
</comment>
<evidence type="ECO:0000313" key="6">
    <source>
        <dbReference type="Proteomes" id="UP000515344"/>
    </source>
</evidence>
<evidence type="ECO:0000313" key="5">
    <source>
        <dbReference type="EMBL" id="QNA42847.1"/>
    </source>
</evidence>
<reference evidence="6" key="1">
    <citation type="submission" date="2020-08" db="EMBL/GenBank/DDBJ databases">
        <title>Lacibacter sp. S13-6-6 genome sequencing.</title>
        <authorList>
            <person name="Jin L."/>
        </authorList>
    </citation>
    <scope>NUCLEOTIDE SEQUENCE [LARGE SCALE GENOMIC DNA]</scope>
    <source>
        <strain evidence="6">S13-6-6</strain>
    </source>
</reference>
<dbReference type="PANTHER" id="PTHR35333:SF3">
    <property type="entry name" value="BETA-LACTAMASE-TYPE TRANSPEPTIDASE FOLD CONTAINING PROTEIN"/>
    <property type="match status" value="1"/>
</dbReference>
<dbReference type="EMBL" id="CP060007">
    <property type="protein sequence ID" value="QNA42847.1"/>
    <property type="molecule type" value="Genomic_DNA"/>
</dbReference>
<dbReference type="RefSeq" id="WP_182801113.1">
    <property type="nucleotide sequence ID" value="NZ_CP060007.1"/>
</dbReference>
<accession>A0A7G5XBJ4</accession>
<sequence>MFKSVVFISFSLALLLILNACKPAKTVVANENFLENLMQQHPDLFSKVLANRDSMRVKIMYTRIDRDKKNRPRFTDYNFNLKPDDYFYPASTVKMPVAFLALEKLNQLGISRNATMITEKGQDGLTAVYNDPTSPDGRPTVEHYIKKIFVVSDNDANNRLYEFLGQQYLHDQLKAKGYSDVQIIRRLAITMPEELHRITNPVSFRDSTGKVLFEQPLIKSNYNYLTRNDFLGKGYLDEKDQLVNTAMDFSRKNRIYLKDLHNILRSVLFPEAVPAQQRFKINEADYKFLYQYMSQLPGETRFPEYDTTHFFDAYCKFLMFGTQKKTSIPKHIRIFNKVGWSYGFLTDVAYIVDFEKNIEFMLSATIYCNEDGILNDDKYDYDSVGLPFLENLGKIIYEEEVKRKRKHQPDLSKFKVSYDK</sequence>
<dbReference type="PANTHER" id="PTHR35333">
    <property type="entry name" value="BETA-LACTAMASE"/>
    <property type="match status" value="1"/>
</dbReference>
<organism evidence="5 6">
    <name type="scientific">Lacibacter sediminis</name>
    <dbReference type="NCBI Taxonomy" id="2760713"/>
    <lineage>
        <taxon>Bacteria</taxon>
        <taxon>Pseudomonadati</taxon>
        <taxon>Bacteroidota</taxon>
        <taxon>Chitinophagia</taxon>
        <taxon>Chitinophagales</taxon>
        <taxon>Chitinophagaceae</taxon>
        <taxon>Lacibacter</taxon>
    </lineage>
</organism>
<dbReference type="EC" id="3.5.2.6" evidence="3"/>
<dbReference type="Proteomes" id="UP000515344">
    <property type="component" value="Chromosome"/>
</dbReference>
<dbReference type="GO" id="GO:0046677">
    <property type="term" value="P:response to antibiotic"/>
    <property type="evidence" value="ECO:0007669"/>
    <property type="project" value="InterPro"/>
</dbReference>
<dbReference type="InterPro" id="IPR012338">
    <property type="entry name" value="Beta-lactam/transpept-like"/>
</dbReference>
<evidence type="ECO:0000259" key="4">
    <source>
        <dbReference type="Pfam" id="PF13354"/>
    </source>
</evidence>
<keyword evidence="5" id="KW-0378">Hydrolase</keyword>
<dbReference type="Pfam" id="PF13354">
    <property type="entry name" value="Beta-lactamase2"/>
    <property type="match status" value="1"/>
</dbReference>
<dbReference type="InterPro" id="IPR000871">
    <property type="entry name" value="Beta-lactam_class-A"/>
</dbReference>
<protein>
    <recommendedName>
        <fullName evidence="3">beta-lactamase</fullName>
        <ecNumber evidence="3">3.5.2.6</ecNumber>
    </recommendedName>
</protein>
<evidence type="ECO:0000256" key="2">
    <source>
        <dbReference type="ARBA" id="ARBA00009009"/>
    </source>
</evidence>
<dbReference type="KEGG" id="lacs:H4075_12150"/>
<gene>
    <name evidence="5" type="ORF">H4075_12150</name>
</gene>
<keyword evidence="6" id="KW-1185">Reference proteome</keyword>
<feature type="domain" description="Beta-lactamase class A catalytic" evidence="4">
    <location>
        <begin position="76"/>
        <end position="352"/>
    </location>
</feature>
<dbReference type="Gene3D" id="3.40.710.10">
    <property type="entry name" value="DD-peptidase/beta-lactamase superfamily"/>
    <property type="match status" value="1"/>
</dbReference>
<dbReference type="GO" id="GO:0030655">
    <property type="term" value="P:beta-lactam antibiotic catabolic process"/>
    <property type="evidence" value="ECO:0007669"/>
    <property type="project" value="InterPro"/>
</dbReference>
<dbReference type="GO" id="GO:0008800">
    <property type="term" value="F:beta-lactamase activity"/>
    <property type="evidence" value="ECO:0007669"/>
    <property type="project" value="UniProtKB-EC"/>
</dbReference>
<dbReference type="InterPro" id="IPR045155">
    <property type="entry name" value="Beta-lactam_cat"/>
</dbReference>
<dbReference type="AlphaFoldDB" id="A0A7G5XBJ4"/>
<proteinExistence type="inferred from homology"/>
<dbReference type="SUPFAM" id="SSF56601">
    <property type="entry name" value="beta-lactamase/transpeptidase-like"/>
    <property type="match status" value="1"/>
</dbReference>
<name>A0A7G5XBJ4_9BACT</name>